<dbReference type="InterPro" id="IPR057215">
    <property type="entry name" value="DUF7893"/>
</dbReference>
<evidence type="ECO:0000256" key="1">
    <source>
        <dbReference type="ARBA" id="ARBA00004123"/>
    </source>
</evidence>
<dbReference type="InterPro" id="IPR001525">
    <property type="entry name" value="C5_MeTfrase"/>
</dbReference>
<keyword evidence="7" id="KW-0539">Nucleus</keyword>
<evidence type="ECO:0000256" key="5">
    <source>
        <dbReference type="ARBA" id="ARBA00022691"/>
    </source>
</evidence>
<dbReference type="GO" id="GO:0003677">
    <property type="term" value="F:DNA binding"/>
    <property type="evidence" value="ECO:0007669"/>
    <property type="project" value="UniProtKB-KW"/>
</dbReference>
<keyword evidence="3 8" id="KW-0489">Methyltransferase</keyword>
<dbReference type="CDD" id="cd04712">
    <property type="entry name" value="BAH_DCM_I"/>
    <property type="match status" value="1"/>
</dbReference>
<accession>A0A086TFV5</accession>
<dbReference type="InterPro" id="IPR001025">
    <property type="entry name" value="BAH_dom"/>
</dbReference>
<dbReference type="PANTHER" id="PTHR10629">
    <property type="entry name" value="CYTOSINE-SPECIFIC METHYLTRANSFERASE"/>
    <property type="match status" value="1"/>
</dbReference>
<dbReference type="Pfam" id="PF25423">
    <property type="entry name" value="DUF7893"/>
    <property type="match status" value="1"/>
</dbReference>
<comment type="subcellular location">
    <subcellularLocation>
        <location evidence="1">Nucleus</location>
    </subcellularLocation>
</comment>
<reference evidence="12" key="1">
    <citation type="journal article" date="2014" name="Genome Announc.">
        <title>Genome sequence and annotation of Acremonium chrysogenum, producer of the beta-lactam antibiotic cephalosporin C.</title>
        <authorList>
            <person name="Terfehr D."/>
            <person name="Dahlmann T.A."/>
            <person name="Specht T."/>
            <person name="Zadra I."/>
            <person name="Kuernsteiner H."/>
            <person name="Kueck U."/>
        </authorList>
    </citation>
    <scope>NUCLEOTIDE SEQUENCE [LARGE SCALE GENOMIC DNA]</scope>
    <source>
        <strain evidence="12">ATCC 11550 / CBS 779.69 / DSM 880 / IAM 14645 / JCM 23072 / IMI 49137</strain>
    </source>
</reference>
<dbReference type="Gene3D" id="3.90.120.10">
    <property type="entry name" value="DNA Methylase, subunit A, domain 2"/>
    <property type="match status" value="1"/>
</dbReference>
<feature type="region of interest" description="Disordered" evidence="9">
    <location>
        <begin position="92"/>
        <end position="135"/>
    </location>
</feature>
<dbReference type="PROSITE" id="PS00094">
    <property type="entry name" value="C5_MTASE_1"/>
    <property type="match status" value="1"/>
</dbReference>
<dbReference type="EMBL" id="JPKY01000004">
    <property type="protein sequence ID" value="KFH48237.1"/>
    <property type="molecule type" value="Genomic_DNA"/>
</dbReference>
<dbReference type="InterPro" id="IPR029063">
    <property type="entry name" value="SAM-dependent_MTases_sf"/>
</dbReference>
<dbReference type="PROSITE" id="PS51679">
    <property type="entry name" value="SAM_MT_C5"/>
    <property type="match status" value="1"/>
</dbReference>
<dbReference type="EC" id="2.1.1.37" evidence="2"/>
<dbReference type="GO" id="GO:0003886">
    <property type="term" value="F:DNA (cytosine-5-)-methyltransferase activity"/>
    <property type="evidence" value="ECO:0007669"/>
    <property type="project" value="UniProtKB-EC"/>
</dbReference>
<dbReference type="GO" id="GO:0005634">
    <property type="term" value="C:nucleus"/>
    <property type="evidence" value="ECO:0007669"/>
    <property type="project" value="UniProtKB-SubCell"/>
</dbReference>
<dbReference type="Proteomes" id="UP000029964">
    <property type="component" value="Unassembled WGS sequence"/>
</dbReference>
<keyword evidence="6" id="KW-0238">DNA-binding</keyword>
<dbReference type="InterPro" id="IPR018117">
    <property type="entry name" value="C5_DNA_meth_AS"/>
</dbReference>
<dbReference type="REBASE" id="96496">
    <property type="entry name" value="M.Ach11550ORF8820P"/>
</dbReference>
<comment type="caution">
    <text evidence="11">The sequence shown here is derived from an EMBL/GenBank/DDBJ whole genome shotgun (WGS) entry which is preliminary data.</text>
</comment>
<evidence type="ECO:0000313" key="11">
    <source>
        <dbReference type="EMBL" id="KFH48237.1"/>
    </source>
</evidence>
<evidence type="ECO:0000256" key="6">
    <source>
        <dbReference type="ARBA" id="ARBA00023125"/>
    </source>
</evidence>
<evidence type="ECO:0000256" key="9">
    <source>
        <dbReference type="SAM" id="MobiDB-lite"/>
    </source>
</evidence>
<organism evidence="11 12">
    <name type="scientific">Hapsidospora chrysogenum (strain ATCC 11550 / CBS 779.69 / DSM 880 / IAM 14645 / JCM 23072 / IMI 49137)</name>
    <name type="common">Acremonium chrysogenum</name>
    <dbReference type="NCBI Taxonomy" id="857340"/>
    <lineage>
        <taxon>Eukaryota</taxon>
        <taxon>Fungi</taxon>
        <taxon>Dikarya</taxon>
        <taxon>Ascomycota</taxon>
        <taxon>Pezizomycotina</taxon>
        <taxon>Sordariomycetes</taxon>
        <taxon>Hypocreomycetidae</taxon>
        <taxon>Hypocreales</taxon>
        <taxon>Bionectriaceae</taxon>
        <taxon>Hapsidospora</taxon>
    </lineage>
</organism>
<feature type="compositionally biased region" description="Polar residues" evidence="9">
    <location>
        <begin position="1221"/>
        <end position="1238"/>
    </location>
</feature>
<dbReference type="HOGENOM" id="CLU_003836_2_0_1"/>
<feature type="region of interest" description="Disordered" evidence="9">
    <location>
        <begin position="28"/>
        <end position="69"/>
    </location>
</feature>
<dbReference type="STRING" id="857340.A0A086TFV5"/>
<evidence type="ECO:0000256" key="7">
    <source>
        <dbReference type="ARBA" id="ARBA00023242"/>
    </source>
</evidence>
<comment type="similarity">
    <text evidence="8">Belongs to the class I-like SAM-binding methyltransferase superfamily. C5-methyltransferase family.</text>
</comment>
<evidence type="ECO:0000256" key="3">
    <source>
        <dbReference type="ARBA" id="ARBA00022603"/>
    </source>
</evidence>
<dbReference type="GO" id="GO:0044027">
    <property type="term" value="P:negative regulation of gene expression via chromosomal CpG island methylation"/>
    <property type="evidence" value="ECO:0007669"/>
    <property type="project" value="TreeGrafter"/>
</dbReference>
<dbReference type="Pfam" id="PF00145">
    <property type="entry name" value="DNA_methylase"/>
    <property type="match status" value="1"/>
</dbReference>
<dbReference type="OrthoDB" id="5376140at2759"/>
<sequence length="1320" mass="147217">MEDTPLAQGFFDLEFGDIVNGRRSASATWHLGPLTPSADSPNVGEEPPQPQGVADSPADSIKLDPADALTDDNVKSDIVATKRTFKPWIQEDWQDGASPWHGDELDSEAGGPTDCEKGLDTSAAASPDPPTRESGSLVVAIPESTLVVPRSHYEPFDPGLPIVSERTAVNKLLEAAKAMCGPDDDFLEVELNDFVIYNDKEYYGVEMRPLHQLSTKHNGSDFVFDGVLSVGDQRLFVRRVPIYALPIGNYGDLDEHTVRDSLWILSPLNQDKDLYYRLGKPAKEYARFFQPFLWVADLAKHFVDYIKSMWDNRKRVSIHDFRCNFGRWMRRVHRRAPGFLAWLAEHRGGDDFRTSIIANLPFLHKEAIGVLGEKQTYVHTLWDEVSSFQRYKPPPKELLKGEGEHPPTIVTSYIMECFQHLPFGDRLEVLPFSSRTEALRNKLIREQRLELPHNVHQDAKTLSTITKKDRIRNIQPGDTISTHRDTADSGTAWEREEAKDFADVDRWFALVQKVSISKTGRRSFDVTWYYRPVDTLCGLMKYPWNNELFLSDHCSCHEKSKITEDEILGVHEVEFHGTGTTTAELFCRQTYMHEDRKWVTLQASHLKCEHTNEYPGTTSEYRPGDTVLVHLDRRSEISEPCEVVSLIQKESGRFAFNVRRLLRRRQVDRLAQHAPPNELVYPSGESALVTVSENAILERCHVRFFKHNQPIPTPYDRNGVGCLFFITHGQGQGDQGIVPLDEFPTSLKQGLNPGDDVPKLRGLDLFCGGGNFGRGLEDGGGIKMQWANDYDCKAIHTYMANIDPKEDIHPFLGSIDILQRLAIEGRFSKSVPKIGEVDFISAGSPCPGFSRLTNDKTTVKQRKNQSLVAAFASFIDLYRPKYGLLENVPGILQNKAGRREDVFSQLMCAIVGLGYQAQFFFRDASSCGAPQRRSRVFVVLAAPGYELPQQPPQTHSHPPRTPPMGVGKLPTGESMARRRIPVATPFKFVTGAEATADLPPLLDGKPDICVSHPDHRVALGMTKKIRRAMYHIPTRPYGMNFAKAYYGEKMIKGAGVLTEAEREFFPAEKEKGRVSRVAPNSQAYGRQDPTRLIETIVTMLSPHDAKAGRQIHWWEDRIISVMEARRAQGFRDNEVVLGNPNDQVKIVGNSVAREISLALGIVFREAWVATLRRDGSSGAAATVRAKEAESTTAEDSDAQLGPIVIDDSADSSDDDFASSAGRVSTSMTPIPSSGSPPSHQDPPPVNKTSGKRHLQSTAEDSRPAKAPRPSPDAGEETISATVTTTLTTTISTTIQARRSVGLKPSRLGKEVIVPDDSDEE</sequence>
<evidence type="ECO:0000256" key="8">
    <source>
        <dbReference type="PROSITE-ProRule" id="PRU01016"/>
    </source>
</evidence>
<proteinExistence type="inferred from homology"/>
<feature type="compositionally biased region" description="Acidic residues" evidence="9">
    <location>
        <begin position="1207"/>
        <end position="1216"/>
    </location>
</feature>
<protein>
    <recommendedName>
        <fullName evidence="2">DNA (cytosine-5-)-methyltransferase</fullName>
        <ecNumber evidence="2">2.1.1.37</ecNumber>
    </recommendedName>
</protein>
<dbReference type="InterPro" id="IPR050390">
    <property type="entry name" value="C5-Methyltransferase"/>
</dbReference>
<gene>
    <name evidence="11" type="ORF">ACRE_008820</name>
</gene>
<dbReference type="Gene3D" id="3.40.50.150">
    <property type="entry name" value="Vaccinia Virus protein VP39"/>
    <property type="match status" value="1"/>
</dbReference>
<keyword evidence="4 8" id="KW-0808">Transferase</keyword>
<dbReference type="SUPFAM" id="SSF53335">
    <property type="entry name" value="S-adenosyl-L-methionine-dependent methyltransferases"/>
    <property type="match status" value="1"/>
</dbReference>
<feature type="active site" evidence="8">
    <location>
        <position position="846"/>
    </location>
</feature>
<evidence type="ECO:0000256" key="2">
    <source>
        <dbReference type="ARBA" id="ARBA00011975"/>
    </source>
</evidence>
<feature type="domain" description="BAH" evidence="10">
    <location>
        <begin position="472"/>
        <end position="602"/>
    </location>
</feature>
<evidence type="ECO:0000313" key="12">
    <source>
        <dbReference type="Proteomes" id="UP000029964"/>
    </source>
</evidence>
<dbReference type="Gene3D" id="2.30.30.490">
    <property type="match status" value="2"/>
</dbReference>
<dbReference type="PRINTS" id="PR00105">
    <property type="entry name" value="C5METTRFRASE"/>
</dbReference>
<keyword evidence="12" id="KW-1185">Reference proteome</keyword>
<evidence type="ECO:0000256" key="4">
    <source>
        <dbReference type="ARBA" id="ARBA00022679"/>
    </source>
</evidence>
<dbReference type="PANTHER" id="PTHR10629:SF54">
    <property type="entry name" value="DNA METHYLTRANSFERASE DIM-2"/>
    <property type="match status" value="1"/>
</dbReference>
<dbReference type="InterPro" id="IPR043151">
    <property type="entry name" value="BAH_sf"/>
</dbReference>
<feature type="region of interest" description="Disordered" evidence="9">
    <location>
        <begin position="1174"/>
        <end position="1284"/>
    </location>
</feature>
<evidence type="ECO:0000259" key="10">
    <source>
        <dbReference type="PROSITE" id="PS51038"/>
    </source>
</evidence>
<name>A0A086TFV5_HAPC1</name>
<keyword evidence="5 8" id="KW-0949">S-adenosyl-L-methionine</keyword>
<dbReference type="GO" id="GO:0003682">
    <property type="term" value="F:chromatin binding"/>
    <property type="evidence" value="ECO:0007669"/>
    <property type="project" value="InterPro"/>
</dbReference>
<dbReference type="GO" id="GO:0032259">
    <property type="term" value="P:methylation"/>
    <property type="evidence" value="ECO:0007669"/>
    <property type="project" value="UniProtKB-KW"/>
</dbReference>
<dbReference type="PROSITE" id="PS51038">
    <property type="entry name" value="BAH"/>
    <property type="match status" value="1"/>
</dbReference>